<accession>A0A9D5CBM3</accession>
<evidence type="ECO:0000313" key="2">
    <source>
        <dbReference type="Proteomes" id="UP001085076"/>
    </source>
</evidence>
<name>A0A9D5CBM3_9LILI</name>
<organism evidence="1 2">
    <name type="scientific">Dioscorea zingiberensis</name>
    <dbReference type="NCBI Taxonomy" id="325984"/>
    <lineage>
        <taxon>Eukaryota</taxon>
        <taxon>Viridiplantae</taxon>
        <taxon>Streptophyta</taxon>
        <taxon>Embryophyta</taxon>
        <taxon>Tracheophyta</taxon>
        <taxon>Spermatophyta</taxon>
        <taxon>Magnoliopsida</taxon>
        <taxon>Liliopsida</taxon>
        <taxon>Dioscoreales</taxon>
        <taxon>Dioscoreaceae</taxon>
        <taxon>Dioscorea</taxon>
    </lineage>
</organism>
<comment type="caution">
    <text evidence="1">The sequence shown here is derived from an EMBL/GenBank/DDBJ whole genome shotgun (WGS) entry which is preliminary data.</text>
</comment>
<keyword evidence="2" id="KW-1185">Reference proteome</keyword>
<dbReference type="OrthoDB" id="1745986at2759"/>
<proteinExistence type="predicted"/>
<gene>
    <name evidence="1" type="ORF">J5N97_022474</name>
</gene>
<reference evidence="1" key="2">
    <citation type="journal article" date="2022" name="Hortic Res">
        <title>The genome of Dioscorea zingiberensis sheds light on the biosynthesis, origin and evolution of the medicinally important diosgenin saponins.</title>
        <authorList>
            <person name="Li Y."/>
            <person name="Tan C."/>
            <person name="Li Z."/>
            <person name="Guo J."/>
            <person name="Li S."/>
            <person name="Chen X."/>
            <person name="Wang C."/>
            <person name="Dai X."/>
            <person name="Yang H."/>
            <person name="Song W."/>
            <person name="Hou L."/>
            <person name="Xu J."/>
            <person name="Tong Z."/>
            <person name="Xu A."/>
            <person name="Yuan X."/>
            <person name="Wang W."/>
            <person name="Yang Q."/>
            <person name="Chen L."/>
            <person name="Sun Z."/>
            <person name="Wang K."/>
            <person name="Pan B."/>
            <person name="Chen J."/>
            <person name="Bao Y."/>
            <person name="Liu F."/>
            <person name="Qi X."/>
            <person name="Gang D.R."/>
            <person name="Wen J."/>
            <person name="Li J."/>
        </authorList>
    </citation>
    <scope>NUCLEOTIDE SEQUENCE</scope>
    <source>
        <strain evidence="1">Dzin_1.0</strain>
    </source>
</reference>
<protein>
    <submittedName>
        <fullName evidence="1">Uncharacterized protein</fullName>
    </submittedName>
</protein>
<dbReference type="Proteomes" id="UP001085076">
    <property type="component" value="Miscellaneous, Linkage group lg06"/>
</dbReference>
<dbReference type="EMBL" id="JAGGNH010000006">
    <property type="protein sequence ID" value="KAJ0969597.1"/>
    <property type="molecule type" value="Genomic_DNA"/>
</dbReference>
<evidence type="ECO:0000313" key="1">
    <source>
        <dbReference type="EMBL" id="KAJ0969597.1"/>
    </source>
</evidence>
<sequence>MNTGGRLVAGSRNRNEFVVINADEFGRSVGAWQNQYQQMFTLSLPMVKRYYNLEPINTALNKDTYGVSYMVMGLLHGRDRIVAEEWKRKRSLMMCKRAQLEEWMRLVVLVEKGPDGS</sequence>
<dbReference type="AlphaFoldDB" id="A0A9D5CBM3"/>
<reference evidence="1" key="1">
    <citation type="submission" date="2021-03" db="EMBL/GenBank/DDBJ databases">
        <authorList>
            <person name="Li Z."/>
            <person name="Yang C."/>
        </authorList>
    </citation>
    <scope>NUCLEOTIDE SEQUENCE</scope>
    <source>
        <strain evidence="1">Dzin_1.0</strain>
        <tissue evidence="1">Leaf</tissue>
    </source>
</reference>